<accession>A0A6A5T408</accession>
<evidence type="ECO:0000313" key="2">
    <source>
        <dbReference type="EMBL" id="KAF1945496.1"/>
    </source>
</evidence>
<dbReference type="OrthoDB" id="3779371at2759"/>
<name>A0A6A5T408_9PLEO</name>
<gene>
    <name evidence="2" type="ORF">EJ02DRAFT_419484</name>
</gene>
<dbReference type="EMBL" id="ML976009">
    <property type="protein sequence ID" value="KAF1945496.1"/>
    <property type="molecule type" value="Genomic_DNA"/>
</dbReference>
<reference evidence="2" key="1">
    <citation type="journal article" date="2020" name="Stud. Mycol.">
        <title>101 Dothideomycetes genomes: a test case for predicting lifestyles and emergence of pathogens.</title>
        <authorList>
            <person name="Haridas S."/>
            <person name="Albert R."/>
            <person name="Binder M."/>
            <person name="Bloem J."/>
            <person name="Labutti K."/>
            <person name="Salamov A."/>
            <person name="Andreopoulos B."/>
            <person name="Baker S."/>
            <person name="Barry K."/>
            <person name="Bills G."/>
            <person name="Bluhm B."/>
            <person name="Cannon C."/>
            <person name="Castanera R."/>
            <person name="Culley D."/>
            <person name="Daum C."/>
            <person name="Ezra D."/>
            <person name="Gonzalez J."/>
            <person name="Henrissat B."/>
            <person name="Kuo A."/>
            <person name="Liang C."/>
            <person name="Lipzen A."/>
            <person name="Lutzoni F."/>
            <person name="Magnuson J."/>
            <person name="Mondo S."/>
            <person name="Nolan M."/>
            <person name="Ohm R."/>
            <person name="Pangilinan J."/>
            <person name="Park H.-J."/>
            <person name="Ramirez L."/>
            <person name="Alfaro M."/>
            <person name="Sun H."/>
            <person name="Tritt A."/>
            <person name="Yoshinaga Y."/>
            <person name="Zwiers L.-H."/>
            <person name="Turgeon B."/>
            <person name="Goodwin S."/>
            <person name="Spatafora J."/>
            <person name="Crous P."/>
            <person name="Grigoriev I."/>
        </authorList>
    </citation>
    <scope>NUCLEOTIDE SEQUENCE</scope>
    <source>
        <strain evidence="2">CBS 161.51</strain>
    </source>
</reference>
<sequence length="136" mass="15071">MRPTTLPILITLLTATTSAIDTIARRASTCISYAITNSSWTTENNLTRRRVVYDTTKGIVAYDHEVYSLGWRWGNEKDSCRALTDNVNVFYNALVIPGGAYVVDSSENLGEDGNRAHECLLEKFRGMLAMSLNCTG</sequence>
<protein>
    <recommendedName>
        <fullName evidence="4">Ecp2 effector protein domain-containing protein</fullName>
    </recommendedName>
</protein>
<evidence type="ECO:0000313" key="3">
    <source>
        <dbReference type="Proteomes" id="UP000800038"/>
    </source>
</evidence>
<proteinExistence type="predicted"/>
<dbReference type="AlphaFoldDB" id="A0A6A5T408"/>
<feature type="signal peptide" evidence="1">
    <location>
        <begin position="1"/>
        <end position="19"/>
    </location>
</feature>
<organism evidence="2 3">
    <name type="scientific">Clathrospora elynae</name>
    <dbReference type="NCBI Taxonomy" id="706981"/>
    <lineage>
        <taxon>Eukaryota</taxon>
        <taxon>Fungi</taxon>
        <taxon>Dikarya</taxon>
        <taxon>Ascomycota</taxon>
        <taxon>Pezizomycotina</taxon>
        <taxon>Dothideomycetes</taxon>
        <taxon>Pleosporomycetidae</taxon>
        <taxon>Pleosporales</taxon>
        <taxon>Diademaceae</taxon>
        <taxon>Clathrospora</taxon>
    </lineage>
</organism>
<keyword evidence="3" id="KW-1185">Reference proteome</keyword>
<dbReference type="Proteomes" id="UP000800038">
    <property type="component" value="Unassembled WGS sequence"/>
</dbReference>
<feature type="chain" id="PRO_5025517938" description="Ecp2 effector protein domain-containing protein" evidence="1">
    <location>
        <begin position="20"/>
        <end position="136"/>
    </location>
</feature>
<keyword evidence="1" id="KW-0732">Signal</keyword>
<evidence type="ECO:0008006" key="4">
    <source>
        <dbReference type="Google" id="ProtNLM"/>
    </source>
</evidence>
<evidence type="ECO:0000256" key="1">
    <source>
        <dbReference type="SAM" id="SignalP"/>
    </source>
</evidence>